<dbReference type="AlphaFoldDB" id="A0A5E8AK64"/>
<name>A0A5E8AK64_9SPHN</name>
<reference evidence="1 2" key="1">
    <citation type="submission" date="2019-09" db="EMBL/GenBank/DDBJ databases">
        <authorList>
            <person name="Dittami M. S."/>
        </authorList>
    </citation>
    <scope>NUCLEOTIDE SEQUENCE [LARGE SCALE GENOMIC DNA]</scope>
    <source>
        <strain evidence="1">SPHINGO391</strain>
    </source>
</reference>
<organism evidence="1 2">
    <name type="scientific">Sphingomonas aurantiaca</name>
    <dbReference type="NCBI Taxonomy" id="185949"/>
    <lineage>
        <taxon>Bacteria</taxon>
        <taxon>Pseudomonadati</taxon>
        <taxon>Pseudomonadota</taxon>
        <taxon>Alphaproteobacteria</taxon>
        <taxon>Sphingomonadales</taxon>
        <taxon>Sphingomonadaceae</taxon>
        <taxon>Sphingomonas</taxon>
    </lineage>
</organism>
<evidence type="ECO:0000313" key="2">
    <source>
        <dbReference type="Proteomes" id="UP000326857"/>
    </source>
</evidence>
<accession>A0A5E8AK64</accession>
<sequence>MSEGSVMNRNPLVTVDHHWWRRQTAEIIAVRSDRSSRRWRQKLIDWSGVPWDGMSELAIGYDSLAGKTIRELVVQLKLEIDRSGLPQVTVPTSGGVRVARAGLAEVQILTVDFDLIDFILPIAFETSAIAGSPGSLAPAVDSAIEHVRAAIRDRTAIARREGALRKAVEHASARIGEGCLPLWLRMDAVLGTEQSGRYTSRLYKMATMLLDDSLSSSPSPVEPIWTVVDVRDHVRVHRRAQRRRAAALLAHRTAGSIGAITEVSLALIRAAQLEPIATLRAAHAARLNHDGGDLRFRKWNCLNILTWIEGVLRTSIEFEQGRYDDGELILTGDYPASVALACKGRPIAAILDHPAFQAISARITSVEIMEDTLSLYHKNKVVLFGH</sequence>
<gene>
    <name evidence="1" type="ORF">SPHINGO391_510186</name>
</gene>
<protein>
    <submittedName>
        <fullName evidence="1">Uncharacterized protein</fullName>
    </submittedName>
</protein>
<dbReference type="Proteomes" id="UP000326857">
    <property type="component" value="Unassembled WGS sequence"/>
</dbReference>
<dbReference type="EMBL" id="CABVLI010000047">
    <property type="protein sequence ID" value="VVT29855.1"/>
    <property type="molecule type" value="Genomic_DNA"/>
</dbReference>
<proteinExistence type="predicted"/>
<evidence type="ECO:0000313" key="1">
    <source>
        <dbReference type="EMBL" id="VVT29855.1"/>
    </source>
</evidence>